<dbReference type="SMART" id="SM00028">
    <property type="entry name" value="TPR"/>
    <property type="match status" value="4"/>
</dbReference>
<dbReference type="GO" id="GO:0006417">
    <property type="term" value="P:regulation of translation"/>
    <property type="evidence" value="ECO:0007669"/>
    <property type="project" value="TreeGrafter"/>
</dbReference>
<keyword evidence="5" id="KW-1185">Reference proteome</keyword>
<dbReference type="AlphaFoldDB" id="A0AAD7UGP8"/>
<evidence type="ECO:0008006" key="6">
    <source>
        <dbReference type="Google" id="ProtNLM"/>
    </source>
</evidence>
<dbReference type="InterPro" id="IPR044624">
    <property type="entry name" value="Mbb1-like"/>
</dbReference>
<protein>
    <recommendedName>
        <fullName evidence="6">PsbB mRNA maturation factor Mbb1</fullName>
    </recommendedName>
</protein>
<gene>
    <name evidence="4" type="ORF">CTAYLR_000470</name>
</gene>
<dbReference type="PROSITE" id="PS50005">
    <property type="entry name" value="TPR"/>
    <property type="match status" value="2"/>
</dbReference>
<keyword evidence="1" id="KW-0802">TPR repeat</keyword>
<proteinExistence type="predicted"/>
<feature type="signal peptide" evidence="3">
    <location>
        <begin position="1"/>
        <end position="20"/>
    </location>
</feature>
<dbReference type="GO" id="GO:0003727">
    <property type="term" value="F:single-stranded RNA binding"/>
    <property type="evidence" value="ECO:0007669"/>
    <property type="project" value="TreeGrafter"/>
</dbReference>
<sequence>MVVRLVRLFFFFFFGEVAVAFVPPSPQPRGFLHVVVVQQRRAQEVVVAEERPPPTTTSSMPPPPPPTMLFADECSSVDESDKERCLSSLSAKVQETLLASTLDIQVPGPGASREGSYFQGPPAKALKINLDILNYRAKRELKRGQVASARRLWQQCLEIDKYDGRAWLALSRDAEKTRRDPRLAAQYLLECLRYAPANAYVRQAYGILLERQGMRKQALEQYDRALAYDPSHAASWVAKARLLERRFRTPSYLAHDVLSDETDTETEPSRRRVYFSVSTKGDAEAYEEARRCYAQALRVDPTNGQALVASGMFEAGAGRVDAARRLFRRAVEANPRNAASYAAWAKVEEHERPRDARRFYAAAHAAHPSNTRALTSWARFELRQGNASAAVEILHKATRVRTGRGGYRGGCVDGDVFATLGEITWKHFGDARRARDAFRRAINVDASVPRAYLSWASMETRLGRLDFARDILQQGIWGVTTGVSDRRRVADLWRAAARVEVAAAKRGSFANATTVDAVRAAFREALDLVSQRADLASDGGKLAASVFLEWANFEALLPGGRHRQVLEDALHTLPNDPHLRSALETADRGPSSSSSASSSKRPATWGKAAVPNDAGRSPSGGGGA</sequence>
<dbReference type="InterPro" id="IPR019734">
    <property type="entry name" value="TPR_rpt"/>
</dbReference>
<evidence type="ECO:0000256" key="1">
    <source>
        <dbReference type="PROSITE-ProRule" id="PRU00339"/>
    </source>
</evidence>
<dbReference type="Pfam" id="PF13432">
    <property type="entry name" value="TPR_16"/>
    <property type="match status" value="2"/>
</dbReference>
<dbReference type="Gene3D" id="1.25.40.10">
    <property type="entry name" value="Tetratricopeptide repeat domain"/>
    <property type="match status" value="3"/>
</dbReference>
<dbReference type="InterPro" id="IPR011990">
    <property type="entry name" value="TPR-like_helical_dom_sf"/>
</dbReference>
<evidence type="ECO:0000256" key="2">
    <source>
        <dbReference type="SAM" id="MobiDB-lite"/>
    </source>
</evidence>
<name>A0AAD7UGP8_9STRA</name>
<dbReference type="SMART" id="SM00386">
    <property type="entry name" value="HAT"/>
    <property type="match status" value="7"/>
</dbReference>
<evidence type="ECO:0000313" key="5">
    <source>
        <dbReference type="Proteomes" id="UP001230188"/>
    </source>
</evidence>
<dbReference type="PANTHER" id="PTHR44917:SF1">
    <property type="entry name" value="PROTEIN HIGH CHLOROPHYLL FLUORESCENT 107"/>
    <property type="match status" value="1"/>
</dbReference>
<organism evidence="4 5">
    <name type="scientific">Chrysophaeum taylorii</name>
    <dbReference type="NCBI Taxonomy" id="2483200"/>
    <lineage>
        <taxon>Eukaryota</taxon>
        <taxon>Sar</taxon>
        <taxon>Stramenopiles</taxon>
        <taxon>Ochrophyta</taxon>
        <taxon>Pelagophyceae</taxon>
        <taxon>Pelagomonadales</taxon>
        <taxon>Pelagomonadaceae</taxon>
        <taxon>Chrysophaeum</taxon>
    </lineage>
</organism>
<reference evidence="4" key="1">
    <citation type="submission" date="2023-01" db="EMBL/GenBank/DDBJ databases">
        <title>Metagenome sequencing of chrysophaentin producing Chrysophaeum taylorii.</title>
        <authorList>
            <person name="Davison J."/>
            <person name="Bewley C."/>
        </authorList>
    </citation>
    <scope>NUCLEOTIDE SEQUENCE</scope>
    <source>
        <strain evidence="4">NIES-1699</strain>
    </source>
</reference>
<dbReference type="EMBL" id="JAQMWT010000317">
    <property type="protein sequence ID" value="KAJ8605139.1"/>
    <property type="molecule type" value="Genomic_DNA"/>
</dbReference>
<dbReference type="Proteomes" id="UP001230188">
    <property type="component" value="Unassembled WGS sequence"/>
</dbReference>
<comment type="caution">
    <text evidence="4">The sequence shown here is derived from an EMBL/GenBank/DDBJ whole genome shotgun (WGS) entry which is preliminary data.</text>
</comment>
<dbReference type="GO" id="GO:0003729">
    <property type="term" value="F:mRNA binding"/>
    <property type="evidence" value="ECO:0007669"/>
    <property type="project" value="InterPro"/>
</dbReference>
<keyword evidence="3" id="KW-0732">Signal</keyword>
<feature type="repeat" description="TPR" evidence="1">
    <location>
        <begin position="199"/>
        <end position="232"/>
    </location>
</feature>
<dbReference type="InterPro" id="IPR003107">
    <property type="entry name" value="HAT"/>
</dbReference>
<feature type="repeat" description="TPR" evidence="1">
    <location>
        <begin position="304"/>
        <end position="337"/>
    </location>
</feature>
<dbReference type="GO" id="GO:0006397">
    <property type="term" value="P:mRNA processing"/>
    <property type="evidence" value="ECO:0007669"/>
    <property type="project" value="InterPro"/>
</dbReference>
<accession>A0AAD7UGP8</accession>
<feature type="chain" id="PRO_5042192516" description="PsbB mRNA maturation factor Mbb1" evidence="3">
    <location>
        <begin position="21"/>
        <end position="624"/>
    </location>
</feature>
<dbReference type="SUPFAM" id="SSF48452">
    <property type="entry name" value="TPR-like"/>
    <property type="match status" value="1"/>
</dbReference>
<evidence type="ECO:0000256" key="3">
    <source>
        <dbReference type="SAM" id="SignalP"/>
    </source>
</evidence>
<dbReference type="PANTHER" id="PTHR44917">
    <property type="entry name" value="PROTEIN HIGH CHLOROPHYLL FLUORESCENT 107"/>
    <property type="match status" value="1"/>
</dbReference>
<evidence type="ECO:0000313" key="4">
    <source>
        <dbReference type="EMBL" id="KAJ8605139.1"/>
    </source>
</evidence>
<feature type="region of interest" description="Disordered" evidence="2">
    <location>
        <begin position="580"/>
        <end position="624"/>
    </location>
</feature>